<evidence type="ECO:0000313" key="9">
    <source>
        <dbReference type="EMBL" id="KRK36798.1"/>
    </source>
</evidence>
<accession>A0A0R1GSB9</accession>
<evidence type="ECO:0000256" key="6">
    <source>
        <dbReference type="ARBA" id="ARBA00023136"/>
    </source>
</evidence>
<dbReference type="RefSeq" id="WP_054746365.1">
    <property type="nucleotide sequence ID" value="NZ_AZCV01000010.1"/>
</dbReference>
<evidence type="ECO:0000259" key="8">
    <source>
        <dbReference type="PROSITE" id="PS50928"/>
    </source>
</evidence>
<evidence type="ECO:0000256" key="1">
    <source>
        <dbReference type="ARBA" id="ARBA00004651"/>
    </source>
</evidence>
<sequence>MFKRRYNSENQMSAWVFLLPALIIILMFNIYPLFRSLYLSFQKGNMLVSSFGGVYNYKYVLSDPVFYKALSNTALFAFVVVPVALVIALVISWVIFEKIKHKGFFETIFFMPYVTSTIAIGIVFRFFFNHDYGLINYFLGFLGIGKINWLDNIHMSMTTLIIFGIWSALAFNIIILLAGFRSIDKEYYTIARMYGASNWEIFRKITFPQLIPTVTFLLLVNIISAFKVYTQVYALFNGQPGIAKSATTAVYYIYDKFYVVGRPGIAMAATVILFIVILIITFIQNKIMKKVGQY</sequence>
<dbReference type="CDD" id="cd06261">
    <property type="entry name" value="TM_PBP2"/>
    <property type="match status" value="1"/>
</dbReference>
<feature type="transmembrane region" description="Helical" evidence="7">
    <location>
        <begin position="201"/>
        <end position="226"/>
    </location>
</feature>
<keyword evidence="2 7" id="KW-0813">Transport</keyword>
<feature type="transmembrane region" description="Helical" evidence="7">
    <location>
        <begin position="160"/>
        <end position="180"/>
    </location>
</feature>
<evidence type="ECO:0000256" key="2">
    <source>
        <dbReference type="ARBA" id="ARBA00022448"/>
    </source>
</evidence>
<gene>
    <name evidence="9" type="ORF">FC62_GL000574</name>
</gene>
<comment type="caution">
    <text evidence="9">The sequence shown here is derived from an EMBL/GenBank/DDBJ whole genome shotgun (WGS) entry which is preliminary data.</text>
</comment>
<keyword evidence="6 7" id="KW-0472">Membrane</keyword>
<dbReference type="PANTHER" id="PTHR30193">
    <property type="entry name" value="ABC TRANSPORTER PERMEASE PROTEIN"/>
    <property type="match status" value="1"/>
</dbReference>
<keyword evidence="4 7" id="KW-0812">Transmembrane</keyword>
<feature type="domain" description="ABC transmembrane type-1" evidence="8">
    <location>
        <begin position="70"/>
        <end position="284"/>
    </location>
</feature>
<dbReference type="InterPro" id="IPR035906">
    <property type="entry name" value="MetI-like_sf"/>
</dbReference>
<dbReference type="PANTHER" id="PTHR30193:SF37">
    <property type="entry name" value="INNER MEMBRANE ABC TRANSPORTER PERMEASE PROTEIN YCJO"/>
    <property type="match status" value="1"/>
</dbReference>
<feature type="transmembrane region" description="Helical" evidence="7">
    <location>
        <begin position="264"/>
        <end position="283"/>
    </location>
</feature>
<dbReference type="GO" id="GO:0055085">
    <property type="term" value="P:transmembrane transport"/>
    <property type="evidence" value="ECO:0007669"/>
    <property type="project" value="InterPro"/>
</dbReference>
<dbReference type="AlphaFoldDB" id="A0A0R1GSB9"/>
<evidence type="ECO:0000256" key="5">
    <source>
        <dbReference type="ARBA" id="ARBA00022989"/>
    </source>
</evidence>
<feature type="transmembrane region" description="Helical" evidence="7">
    <location>
        <begin position="108"/>
        <end position="128"/>
    </location>
</feature>
<dbReference type="Gene3D" id="1.10.3720.10">
    <property type="entry name" value="MetI-like"/>
    <property type="match status" value="1"/>
</dbReference>
<dbReference type="Proteomes" id="UP000050909">
    <property type="component" value="Unassembled WGS sequence"/>
</dbReference>
<dbReference type="InterPro" id="IPR000515">
    <property type="entry name" value="MetI-like"/>
</dbReference>
<comment type="subcellular location">
    <subcellularLocation>
        <location evidence="1 7">Cell membrane</location>
        <topology evidence="1 7">Multi-pass membrane protein</topology>
    </subcellularLocation>
</comment>
<evidence type="ECO:0000256" key="3">
    <source>
        <dbReference type="ARBA" id="ARBA00022475"/>
    </source>
</evidence>
<dbReference type="PROSITE" id="PS50928">
    <property type="entry name" value="ABC_TM1"/>
    <property type="match status" value="1"/>
</dbReference>
<protein>
    <submittedName>
        <fullName evidence="9">ABC superfamily ATP binding cassette transporter, membrane protein</fullName>
    </submittedName>
</protein>
<keyword evidence="3" id="KW-1003">Cell membrane</keyword>
<keyword evidence="5 7" id="KW-1133">Transmembrane helix</keyword>
<dbReference type="Pfam" id="PF00528">
    <property type="entry name" value="BPD_transp_1"/>
    <property type="match status" value="1"/>
</dbReference>
<dbReference type="InterPro" id="IPR051393">
    <property type="entry name" value="ABC_transporter_permease"/>
</dbReference>
<proteinExistence type="inferred from homology"/>
<name>A0A0R1GSB9_9LACO</name>
<dbReference type="EMBL" id="AZCV01000010">
    <property type="protein sequence ID" value="KRK36798.1"/>
    <property type="molecule type" value="Genomic_DNA"/>
</dbReference>
<evidence type="ECO:0000256" key="4">
    <source>
        <dbReference type="ARBA" id="ARBA00022692"/>
    </source>
</evidence>
<keyword evidence="10" id="KW-1185">Reference proteome</keyword>
<comment type="similarity">
    <text evidence="7">Belongs to the binding-protein-dependent transport system permease family.</text>
</comment>
<feature type="transmembrane region" description="Helical" evidence="7">
    <location>
        <begin position="12"/>
        <end position="34"/>
    </location>
</feature>
<dbReference type="GO" id="GO:0005886">
    <property type="term" value="C:plasma membrane"/>
    <property type="evidence" value="ECO:0007669"/>
    <property type="project" value="UniProtKB-SubCell"/>
</dbReference>
<evidence type="ECO:0000256" key="7">
    <source>
        <dbReference type="RuleBase" id="RU363032"/>
    </source>
</evidence>
<dbReference type="PATRIC" id="fig|1423722.3.peg.585"/>
<reference evidence="9 10" key="1">
    <citation type="journal article" date="2015" name="Genome Announc.">
        <title>Expanding the biotechnology potential of lactobacilli through comparative genomics of 213 strains and associated genera.</title>
        <authorList>
            <person name="Sun Z."/>
            <person name="Harris H.M."/>
            <person name="McCann A."/>
            <person name="Guo C."/>
            <person name="Argimon S."/>
            <person name="Zhang W."/>
            <person name="Yang X."/>
            <person name="Jeffery I.B."/>
            <person name="Cooney J.C."/>
            <person name="Kagawa T.F."/>
            <person name="Liu W."/>
            <person name="Song Y."/>
            <person name="Salvetti E."/>
            <person name="Wrobel A."/>
            <person name="Rasinkangas P."/>
            <person name="Parkhill J."/>
            <person name="Rea M.C."/>
            <person name="O'Sullivan O."/>
            <person name="Ritari J."/>
            <person name="Douillard F.P."/>
            <person name="Paul Ross R."/>
            <person name="Yang R."/>
            <person name="Briner A.E."/>
            <person name="Felis G.E."/>
            <person name="de Vos W.M."/>
            <person name="Barrangou R."/>
            <person name="Klaenhammer T.R."/>
            <person name="Caufield P.W."/>
            <person name="Cui Y."/>
            <person name="Zhang H."/>
            <person name="O'Toole P.W."/>
        </authorList>
    </citation>
    <scope>NUCLEOTIDE SEQUENCE [LARGE SCALE GENOMIC DNA]</scope>
    <source>
        <strain evidence="9 10">DSM 20534</strain>
    </source>
</reference>
<organism evidence="9 10">
    <name type="scientific">Amylolactobacillus amylotrophicus DSM 20534</name>
    <dbReference type="NCBI Taxonomy" id="1423722"/>
    <lineage>
        <taxon>Bacteria</taxon>
        <taxon>Bacillati</taxon>
        <taxon>Bacillota</taxon>
        <taxon>Bacilli</taxon>
        <taxon>Lactobacillales</taxon>
        <taxon>Lactobacillaceae</taxon>
        <taxon>Amylolactobacillus</taxon>
    </lineage>
</organism>
<dbReference type="SUPFAM" id="SSF161098">
    <property type="entry name" value="MetI-like"/>
    <property type="match status" value="1"/>
</dbReference>
<feature type="transmembrane region" description="Helical" evidence="7">
    <location>
        <begin position="74"/>
        <end position="96"/>
    </location>
</feature>
<evidence type="ECO:0000313" key="10">
    <source>
        <dbReference type="Proteomes" id="UP000050909"/>
    </source>
</evidence>